<dbReference type="STRING" id="1802391.A3D72_00580"/>
<dbReference type="Proteomes" id="UP000176303">
    <property type="component" value="Unassembled WGS sequence"/>
</dbReference>
<sequence length="293" mass="33391">MDKSFPEISVVVVTWNVREALRECLSSIDREADAPFELLVIDNGSEDGTSEFLRTFDVSNPHCRRFEIILNPDDLGYSTAANQGIRKSSAPNVLLLNPDTVIRPRTFSALLGAAGRYPKLGVLGVRILNPDGSPQASVSDIPTFRSQLEMRLGLHKSARYYRLIRRPMPEKFDYSREAIVPQIKGAVAFITQAALFRAGLWDDGFFLWFEDTDFCKRVSDAGLEVRYTPEVTVYHRSQAGLSKMPFFERQMIWNHSIRRYFRKHHGLVQSVVISILDPLCMFMGMGWKALRRV</sequence>
<dbReference type="InterPro" id="IPR001173">
    <property type="entry name" value="Glyco_trans_2-like"/>
</dbReference>
<comment type="caution">
    <text evidence="2">The sequence shown here is derived from an EMBL/GenBank/DDBJ whole genome shotgun (WGS) entry which is preliminary data.</text>
</comment>
<dbReference type="InterPro" id="IPR029044">
    <property type="entry name" value="Nucleotide-diphossugar_trans"/>
</dbReference>
<dbReference type="EMBL" id="MGDZ01000053">
    <property type="protein sequence ID" value="OGL72717.1"/>
    <property type="molecule type" value="Genomic_DNA"/>
</dbReference>
<dbReference type="SUPFAM" id="SSF53448">
    <property type="entry name" value="Nucleotide-diphospho-sugar transferases"/>
    <property type="match status" value="1"/>
</dbReference>
<dbReference type="PANTHER" id="PTHR43179">
    <property type="entry name" value="RHAMNOSYLTRANSFERASE WBBL"/>
    <property type="match status" value="1"/>
</dbReference>
<dbReference type="Gene3D" id="3.90.550.10">
    <property type="entry name" value="Spore Coat Polysaccharide Biosynthesis Protein SpsA, Chain A"/>
    <property type="match status" value="1"/>
</dbReference>
<organism evidence="2 3">
    <name type="scientific">Candidatus Uhrbacteria bacterium RIFCSPHIGHO2_02_FULL_57_19</name>
    <dbReference type="NCBI Taxonomy" id="1802391"/>
    <lineage>
        <taxon>Bacteria</taxon>
        <taxon>Candidatus Uhriibacteriota</taxon>
    </lineage>
</organism>
<dbReference type="Pfam" id="PF00535">
    <property type="entry name" value="Glycos_transf_2"/>
    <property type="match status" value="1"/>
</dbReference>
<accession>A0A1F7U4T8</accession>
<name>A0A1F7U4T8_9BACT</name>
<gene>
    <name evidence="2" type="ORF">A3D72_00580</name>
</gene>
<evidence type="ECO:0000313" key="3">
    <source>
        <dbReference type="Proteomes" id="UP000176303"/>
    </source>
</evidence>
<dbReference type="PANTHER" id="PTHR43179:SF7">
    <property type="entry name" value="RHAMNOSYLTRANSFERASE WBBL"/>
    <property type="match status" value="1"/>
</dbReference>
<dbReference type="CDD" id="cd04186">
    <property type="entry name" value="GT_2_like_c"/>
    <property type="match status" value="1"/>
</dbReference>
<evidence type="ECO:0000313" key="2">
    <source>
        <dbReference type="EMBL" id="OGL72717.1"/>
    </source>
</evidence>
<evidence type="ECO:0000259" key="1">
    <source>
        <dbReference type="Pfam" id="PF00535"/>
    </source>
</evidence>
<proteinExistence type="predicted"/>
<reference evidence="2 3" key="1">
    <citation type="journal article" date="2016" name="Nat. Commun.">
        <title>Thousands of microbial genomes shed light on interconnected biogeochemical processes in an aquifer system.</title>
        <authorList>
            <person name="Anantharaman K."/>
            <person name="Brown C.T."/>
            <person name="Hug L.A."/>
            <person name="Sharon I."/>
            <person name="Castelle C.J."/>
            <person name="Probst A.J."/>
            <person name="Thomas B.C."/>
            <person name="Singh A."/>
            <person name="Wilkins M.J."/>
            <person name="Karaoz U."/>
            <person name="Brodie E.L."/>
            <person name="Williams K.H."/>
            <person name="Hubbard S.S."/>
            <person name="Banfield J.F."/>
        </authorList>
    </citation>
    <scope>NUCLEOTIDE SEQUENCE [LARGE SCALE GENOMIC DNA]</scope>
</reference>
<dbReference type="AlphaFoldDB" id="A0A1F7U4T8"/>
<feature type="domain" description="Glycosyltransferase 2-like" evidence="1">
    <location>
        <begin position="9"/>
        <end position="166"/>
    </location>
</feature>
<protein>
    <recommendedName>
        <fullName evidence="1">Glycosyltransferase 2-like domain-containing protein</fullName>
    </recommendedName>
</protein>